<dbReference type="InterPro" id="IPR025110">
    <property type="entry name" value="AMP-bd_C"/>
</dbReference>
<dbReference type="InterPro" id="IPR042099">
    <property type="entry name" value="ANL_N_sf"/>
</dbReference>
<dbReference type="PANTHER" id="PTHR43767:SF1">
    <property type="entry name" value="NONRIBOSOMAL PEPTIDE SYNTHASE PES1 (EUROFUNG)-RELATED"/>
    <property type="match status" value="1"/>
</dbReference>
<name>S0AQB6_FERAC</name>
<evidence type="ECO:0000259" key="3">
    <source>
        <dbReference type="Pfam" id="PF00501"/>
    </source>
</evidence>
<keyword evidence="2" id="KW-0436">Ligase</keyword>
<dbReference type="InterPro" id="IPR050237">
    <property type="entry name" value="ATP-dep_AMP-bd_enzyme"/>
</dbReference>
<dbReference type="InterPro" id="IPR020845">
    <property type="entry name" value="AMP-binding_CS"/>
</dbReference>
<organism evidence="5 6">
    <name type="scientific">Ferroplasma acidarmanus Fer1</name>
    <dbReference type="NCBI Taxonomy" id="333146"/>
    <lineage>
        <taxon>Archaea</taxon>
        <taxon>Methanobacteriati</taxon>
        <taxon>Thermoplasmatota</taxon>
        <taxon>Thermoplasmata</taxon>
        <taxon>Thermoplasmatales</taxon>
        <taxon>Ferroplasmaceae</taxon>
        <taxon>Ferroplasma</taxon>
    </lineage>
</organism>
<dbReference type="GO" id="GO:0016878">
    <property type="term" value="F:acid-thiol ligase activity"/>
    <property type="evidence" value="ECO:0007669"/>
    <property type="project" value="UniProtKB-ARBA"/>
</dbReference>
<keyword evidence="6" id="KW-1185">Reference proteome</keyword>
<evidence type="ECO:0000313" key="5">
    <source>
        <dbReference type="EMBL" id="AGO60230.1"/>
    </source>
</evidence>
<evidence type="ECO:0000256" key="1">
    <source>
        <dbReference type="ARBA" id="ARBA00006432"/>
    </source>
</evidence>
<dbReference type="HOGENOM" id="CLU_000022_59_7_2"/>
<feature type="domain" description="AMP-dependent synthetase/ligase" evidence="3">
    <location>
        <begin position="35"/>
        <end position="422"/>
    </location>
</feature>
<dbReference type="PROSITE" id="PS00455">
    <property type="entry name" value="AMP_BINDING"/>
    <property type="match status" value="1"/>
</dbReference>
<dbReference type="InterPro" id="IPR045851">
    <property type="entry name" value="AMP-bd_C_sf"/>
</dbReference>
<reference evidence="5 6" key="1">
    <citation type="journal article" date="2007" name="Proc. Natl. Acad. Sci. U.S.A.">
        <title>Genome dynamics in a natural archaeal population.</title>
        <authorList>
            <person name="Allen E.E."/>
            <person name="Tyson G.W."/>
            <person name="Whitaker R.J."/>
            <person name="Detter J.C."/>
            <person name="Richardson P.M."/>
            <person name="Banfield J.F."/>
        </authorList>
    </citation>
    <scope>NUCLEOTIDE SEQUENCE [LARGE SCALE GENOMIC DNA]</scope>
    <source>
        <strain evidence="6">fer1</strain>
    </source>
</reference>
<dbReference type="PATRIC" id="fig|333146.12.peg.261"/>
<dbReference type="Proteomes" id="UP000014660">
    <property type="component" value="Chromosome"/>
</dbReference>
<dbReference type="EMBL" id="CP004145">
    <property type="protein sequence ID" value="AGO60230.1"/>
    <property type="molecule type" value="Genomic_DNA"/>
</dbReference>
<evidence type="ECO:0000259" key="4">
    <source>
        <dbReference type="Pfam" id="PF13193"/>
    </source>
</evidence>
<gene>
    <name evidence="5" type="ORF">FACI_IFERC00001G0250</name>
</gene>
<dbReference type="Pfam" id="PF00501">
    <property type="entry name" value="AMP-binding"/>
    <property type="match status" value="1"/>
</dbReference>
<evidence type="ECO:0000256" key="2">
    <source>
        <dbReference type="ARBA" id="ARBA00022598"/>
    </source>
</evidence>
<dbReference type="CDD" id="cd05936">
    <property type="entry name" value="FC-FACS_FadD_like"/>
    <property type="match status" value="1"/>
</dbReference>
<dbReference type="KEGG" id="fac:FACI_IFERC01G0250"/>
<dbReference type="Gene3D" id="3.40.50.12780">
    <property type="entry name" value="N-terminal domain of ligase-like"/>
    <property type="match status" value="1"/>
</dbReference>
<sequence length="557" mass="62473">MKEEDLDSLMIKSYPPGIKRHIQIPEIGIYQQFCRSASKYASHVAIDFMGNRISYSRLKQEIESAASFLKGLNLHKGDKLTIMLPNIPQYVIFFFASMKLGISVVQMNPMYMLPEIEYELNDSGSRNIVVMHDMLSKVLPLKEKMLDNIIDVRVEDYLPPVKALLYKAVKKGKSEKLAAPAGIIPYSGKSRNPAADDESIDPYNDAALLQYTGGTTGVPKAATLTHRNLLANVNQLIEWFPEDFKESISYLSSIPFFHVYGMMTAMLTPLMQGSTIIPVPDPRDLKMTLNIIKKKKPTAFPGIPTMYHSIINYPDLEKYDISNIKLCISGAMPLPLELQKKFEGKTGGTLVEGYGLSECSPVTNISPLLPEWKNRRKPGSIGLPLPETYEKIVDIDDGITEVPQGVEGELLIKGPQVMKGYWNRPEENKQILVDGWLHTGDIAKMDSEGYFYIVDRKKDMIIAGGYNIYPEEVEKVLYEHPGVSQCAVVGVPDAHRGETVKAIIVLSDKSVTEDEIKKYCQEKLAKYKVPKIIQFTDSLPLTPVGKIDKKALRHDKN</sequence>
<dbReference type="Pfam" id="PF13193">
    <property type="entry name" value="AMP-binding_C"/>
    <property type="match status" value="1"/>
</dbReference>
<feature type="domain" description="AMP-binding enzyme C-terminal" evidence="4">
    <location>
        <begin position="472"/>
        <end position="546"/>
    </location>
</feature>
<proteinExistence type="inferred from homology"/>
<evidence type="ECO:0008006" key="7">
    <source>
        <dbReference type="Google" id="ProtNLM"/>
    </source>
</evidence>
<protein>
    <recommendedName>
        <fullName evidence="7">Long-chain fatty acid--CoA ligase</fullName>
    </recommendedName>
</protein>
<evidence type="ECO:0000313" key="6">
    <source>
        <dbReference type="Proteomes" id="UP000014660"/>
    </source>
</evidence>
<comment type="similarity">
    <text evidence="1">Belongs to the ATP-dependent AMP-binding enzyme family.</text>
</comment>
<dbReference type="InterPro" id="IPR000873">
    <property type="entry name" value="AMP-dep_synth/lig_dom"/>
</dbReference>
<dbReference type="AlphaFoldDB" id="S0AQB6"/>
<dbReference type="Gene3D" id="3.30.300.30">
    <property type="match status" value="1"/>
</dbReference>
<dbReference type="FunFam" id="3.30.300.30:FF:000008">
    <property type="entry name" value="2,3-dihydroxybenzoate-AMP ligase"/>
    <property type="match status" value="1"/>
</dbReference>
<dbReference type="PANTHER" id="PTHR43767">
    <property type="entry name" value="LONG-CHAIN-FATTY-ACID--COA LIGASE"/>
    <property type="match status" value="1"/>
</dbReference>
<accession>S0AQB6</accession>
<dbReference type="SUPFAM" id="SSF56801">
    <property type="entry name" value="Acetyl-CoA synthetase-like"/>
    <property type="match status" value="1"/>
</dbReference>